<dbReference type="InterPro" id="IPR006578">
    <property type="entry name" value="MADF-dom"/>
</dbReference>
<sequence length="140" mass="16430">MAELSTPLGDESGGEREFLTLLITLYRDHPELWQLRSKDYFNKNKKAKALQTIVDTLKPYKSDFTVEKLKQKINILRTNFNKCYKAIENKKRSGASVDDIPEPNVWYYNELLFIKDQVEIAETQSSEVSKHQIYFIYLCV</sequence>
<dbReference type="Pfam" id="PF10545">
    <property type="entry name" value="MADF_DNA_bdg"/>
    <property type="match status" value="1"/>
</dbReference>
<comment type="caution">
    <text evidence="2">The sequence shown here is derived from an EMBL/GenBank/DDBJ whole genome shotgun (WGS) entry which is preliminary data.</text>
</comment>
<gene>
    <name evidence="2" type="ORF">MEUPH1_LOCUS12485</name>
    <name evidence="3" type="ORF">MEUPH1_LOCUS16478</name>
    <name evidence="4" type="ORF">MEUPH1_LOCUS26040</name>
</gene>
<proteinExistence type="predicted"/>
<reference evidence="2 5" key="1">
    <citation type="submission" date="2023-01" db="EMBL/GenBank/DDBJ databases">
        <authorList>
            <person name="Whitehead M."/>
        </authorList>
    </citation>
    <scope>NUCLEOTIDE SEQUENCE [LARGE SCALE GENOMIC DNA]</scope>
</reference>
<evidence type="ECO:0000313" key="4">
    <source>
        <dbReference type="EMBL" id="CAI6372120.1"/>
    </source>
</evidence>
<organism evidence="2 5">
    <name type="scientific">Macrosiphum euphorbiae</name>
    <name type="common">potato aphid</name>
    <dbReference type="NCBI Taxonomy" id="13131"/>
    <lineage>
        <taxon>Eukaryota</taxon>
        <taxon>Metazoa</taxon>
        <taxon>Ecdysozoa</taxon>
        <taxon>Arthropoda</taxon>
        <taxon>Hexapoda</taxon>
        <taxon>Insecta</taxon>
        <taxon>Pterygota</taxon>
        <taxon>Neoptera</taxon>
        <taxon>Paraneoptera</taxon>
        <taxon>Hemiptera</taxon>
        <taxon>Sternorrhyncha</taxon>
        <taxon>Aphidomorpha</taxon>
        <taxon>Aphidoidea</taxon>
        <taxon>Aphididae</taxon>
        <taxon>Macrosiphini</taxon>
        <taxon>Macrosiphum</taxon>
    </lineage>
</organism>
<evidence type="ECO:0000313" key="2">
    <source>
        <dbReference type="EMBL" id="CAI6356788.1"/>
    </source>
</evidence>
<evidence type="ECO:0000259" key="1">
    <source>
        <dbReference type="PROSITE" id="PS51029"/>
    </source>
</evidence>
<dbReference type="EMBL" id="CARXXK010000003">
    <property type="protein sequence ID" value="CAI6361274.1"/>
    <property type="molecule type" value="Genomic_DNA"/>
</dbReference>
<accession>A0AAV0WM08</accession>
<keyword evidence="5" id="KW-1185">Reference proteome</keyword>
<dbReference type="EMBL" id="CARXXK010001019">
    <property type="protein sequence ID" value="CAI6372120.1"/>
    <property type="molecule type" value="Genomic_DNA"/>
</dbReference>
<dbReference type="PANTHER" id="PTHR21505">
    <property type="entry name" value="MADF DOMAIN-CONTAINING PROTEIN-RELATED"/>
    <property type="match status" value="1"/>
</dbReference>
<name>A0AAV0WM08_9HEMI</name>
<dbReference type="Proteomes" id="UP001160148">
    <property type="component" value="Unassembled WGS sequence"/>
</dbReference>
<evidence type="ECO:0000313" key="3">
    <source>
        <dbReference type="EMBL" id="CAI6361274.1"/>
    </source>
</evidence>
<dbReference type="PROSITE" id="PS51029">
    <property type="entry name" value="MADF"/>
    <property type="match status" value="1"/>
</dbReference>
<feature type="domain" description="MADF" evidence="1">
    <location>
        <begin position="21"/>
        <end position="119"/>
    </location>
</feature>
<dbReference type="AlphaFoldDB" id="A0AAV0WM08"/>
<dbReference type="EMBL" id="CARXXK010000002">
    <property type="protein sequence ID" value="CAI6356788.1"/>
    <property type="molecule type" value="Genomic_DNA"/>
</dbReference>
<dbReference type="SMART" id="SM00595">
    <property type="entry name" value="MADF"/>
    <property type="match status" value="1"/>
</dbReference>
<evidence type="ECO:0000313" key="5">
    <source>
        <dbReference type="Proteomes" id="UP001160148"/>
    </source>
</evidence>
<protein>
    <recommendedName>
        <fullName evidence="1">MADF domain-containing protein</fullName>
    </recommendedName>
</protein>
<dbReference type="PANTHER" id="PTHR21505:SF8">
    <property type="entry name" value="DPT-YFP REPRESSOR BY OVEREXPRESSION, ISOFORM D-RELATED"/>
    <property type="match status" value="1"/>
</dbReference>